<accession>A0AAD7UQ12</accession>
<evidence type="ECO:0000256" key="4">
    <source>
        <dbReference type="ARBA" id="ARBA00022898"/>
    </source>
</evidence>
<proteinExistence type="inferred from homology"/>
<evidence type="ECO:0000256" key="1">
    <source>
        <dbReference type="ARBA" id="ARBA00001933"/>
    </source>
</evidence>
<gene>
    <name evidence="8" type="ORF">CTAYLR_001120</name>
</gene>
<dbReference type="Gene3D" id="3.90.1150.10">
    <property type="entry name" value="Aspartate Aminotransferase, domain 1"/>
    <property type="match status" value="1"/>
</dbReference>
<reference evidence="8" key="1">
    <citation type="submission" date="2023-01" db="EMBL/GenBank/DDBJ databases">
        <title>Metagenome sequencing of chrysophaentin producing Chrysophaeum taylorii.</title>
        <authorList>
            <person name="Davison J."/>
            <person name="Bewley C."/>
        </authorList>
    </citation>
    <scope>NUCLEOTIDE SEQUENCE</scope>
    <source>
        <strain evidence="8">NIES-1699</strain>
    </source>
</reference>
<dbReference type="Proteomes" id="UP001230188">
    <property type="component" value="Unassembled WGS sequence"/>
</dbReference>
<protein>
    <recommendedName>
        <fullName evidence="7">Aminotransferase class I/classII large domain-containing protein</fullName>
    </recommendedName>
</protein>
<keyword evidence="4 6" id="KW-0663">Pyridoxal phosphate</keyword>
<comment type="caution">
    <text evidence="8">The sequence shown here is derived from an EMBL/GenBank/DDBJ whole genome shotgun (WGS) entry which is preliminary data.</text>
</comment>
<dbReference type="PROSITE" id="PS00599">
    <property type="entry name" value="AA_TRANSFER_CLASS_2"/>
    <property type="match status" value="1"/>
</dbReference>
<evidence type="ECO:0000256" key="3">
    <source>
        <dbReference type="ARBA" id="ARBA00022679"/>
    </source>
</evidence>
<dbReference type="GO" id="GO:0005739">
    <property type="term" value="C:mitochondrion"/>
    <property type="evidence" value="ECO:0007669"/>
    <property type="project" value="TreeGrafter"/>
</dbReference>
<evidence type="ECO:0000313" key="8">
    <source>
        <dbReference type="EMBL" id="KAJ8614260.1"/>
    </source>
</evidence>
<evidence type="ECO:0000256" key="5">
    <source>
        <dbReference type="ARBA" id="ARBA00023315"/>
    </source>
</evidence>
<name>A0AAD7UQ12_9STRA</name>
<dbReference type="InterPro" id="IPR050087">
    <property type="entry name" value="AON_synthase_class-II"/>
</dbReference>
<keyword evidence="3" id="KW-0808">Transferase</keyword>
<keyword evidence="9" id="KW-1185">Reference proteome</keyword>
<evidence type="ECO:0000313" key="9">
    <source>
        <dbReference type="Proteomes" id="UP001230188"/>
    </source>
</evidence>
<dbReference type="PANTHER" id="PTHR13693">
    <property type="entry name" value="CLASS II AMINOTRANSFERASE/8-AMINO-7-OXONONANOATE SYNTHASE"/>
    <property type="match status" value="1"/>
</dbReference>
<evidence type="ECO:0000256" key="6">
    <source>
        <dbReference type="RuleBase" id="RU003693"/>
    </source>
</evidence>
<sequence>MTPRRRLLVGAAGRRASSASQQLDSVCVARLEAMRTAGTLKVEKELLGAQGAKVSLAGVESSVVNLCANNYLGLCDDAEVVEAAGTTLASRGLGNASVRFICGTSDVHKDLERKLSEFHGTEDAVLFPSCFDANAALFEALFGKEDFVASDALNHASIIDGLRLCKARKAVFPHAAVDEARVKLVEAKDARLRAVVTDGVFSMDGDVARLEDLRKAADDCDALLVVDDCHGTGVVGPTGRGTPELAGVKPDILTSTLGKALGGASGGYVASSRAVVSVLKNAGRPYLFSNALAPPLAAAALKALDKVTPSLVTKLRENTHRFRDGMLRAGFAVAGHRDHPIAPVVLGDAHRAKQLADSLFGAHPVPALGRPHR</sequence>
<feature type="domain" description="Aminotransferase class I/classII large" evidence="7">
    <location>
        <begin position="62"/>
        <end position="360"/>
    </location>
</feature>
<dbReference type="PANTHER" id="PTHR13693:SF102">
    <property type="entry name" value="2-AMINO-3-KETOBUTYRATE COENZYME A LIGASE, MITOCHONDRIAL"/>
    <property type="match status" value="1"/>
</dbReference>
<dbReference type="Gene3D" id="3.40.640.10">
    <property type="entry name" value="Type I PLP-dependent aspartate aminotransferase-like (Major domain)"/>
    <property type="match status" value="1"/>
</dbReference>
<comment type="similarity">
    <text evidence="2 6">Belongs to the class-II pyridoxal-phosphate-dependent aminotransferase family.</text>
</comment>
<dbReference type="InterPro" id="IPR015421">
    <property type="entry name" value="PyrdxlP-dep_Trfase_major"/>
</dbReference>
<dbReference type="SUPFAM" id="SSF53383">
    <property type="entry name" value="PLP-dependent transferases"/>
    <property type="match status" value="1"/>
</dbReference>
<dbReference type="AlphaFoldDB" id="A0AAD7UQ12"/>
<evidence type="ECO:0000259" key="7">
    <source>
        <dbReference type="Pfam" id="PF00155"/>
    </source>
</evidence>
<dbReference type="InterPro" id="IPR015422">
    <property type="entry name" value="PyrdxlP-dep_Trfase_small"/>
</dbReference>
<comment type="cofactor">
    <cofactor evidence="1 6">
        <name>pyridoxal 5'-phosphate</name>
        <dbReference type="ChEBI" id="CHEBI:597326"/>
    </cofactor>
</comment>
<dbReference type="InterPro" id="IPR001917">
    <property type="entry name" value="Aminotrans_II_pyridoxalP_BS"/>
</dbReference>
<dbReference type="EMBL" id="JAQMWT010000009">
    <property type="protein sequence ID" value="KAJ8614260.1"/>
    <property type="molecule type" value="Genomic_DNA"/>
</dbReference>
<dbReference type="GO" id="GO:0030170">
    <property type="term" value="F:pyridoxal phosphate binding"/>
    <property type="evidence" value="ECO:0007669"/>
    <property type="project" value="InterPro"/>
</dbReference>
<organism evidence="8 9">
    <name type="scientific">Chrysophaeum taylorii</name>
    <dbReference type="NCBI Taxonomy" id="2483200"/>
    <lineage>
        <taxon>Eukaryota</taxon>
        <taxon>Sar</taxon>
        <taxon>Stramenopiles</taxon>
        <taxon>Ochrophyta</taxon>
        <taxon>Pelagophyceae</taxon>
        <taxon>Pelagomonadales</taxon>
        <taxon>Pelagomonadaceae</taxon>
        <taxon>Chrysophaeum</taxon>
    </lineage>
</organism>
<dbReference type="Pfam" id="PF00155">
    <property type="entry name" value="Aminotran_1_2"/>
    <property type="match status" value="1"/>
</dbReference>
<evidence type="ECO:0000256" key="2">
    <source>
        <dbReference type="ARBA" id="ARBA00008392"/>
    </source>
</evidence>
<dbReference type="InterPro" id="IPR004839">
    <property type="entry name" value="Aminotransferase_I/II_large"/>
</dbReference>
<dbReference type="InterPro" id="IPR015424">
    <property type="entry name" value="PyrdxlP-dep_Trfase"/>
</dbReference>
<keyword evidence="5" id="KW-0012">Acyltransferase</keyword>
<dbReference type="GO" id="GO:0016746">
    <property type="term" value="F:acyltransferase activity"/>
    <property type="evidence" value="ECO:0007669"/>
    <property type="project" value="UniProtKB-KW"/>
</dbReference>